<protein>
    <recommendedName>
        <fullName evidence="5">PadR family transcriptional regulator</fullName>
    </recommendedName>
</protein>
<dbReference type="InterPro" id="IPR036390">
    <property type="entry name" value="WH_DNA-bd_sf"/>
</dbReference>
<dbReference type="PANTHER" id="PTHR43252:SF2">
    <property type="entry name" value="TRANSCRIPTION REGULATOR, PADR-LIKE FAMILY"/>
    <property type="match status" value="1"/>
</dbReference>
<evidence type="ECO:0008006" key="5">
    <source>
        <dbReference type="Google" id="ProtNLM"/>
    </source>
</evidence>
<comment type="caution">
    <text evidence="3">The sequence shown here is derived from an EMBL/GenBank/DDBJ whole genome shotgun (WGS) entry which is preliminary data.</text>
</comment>
<dbReference type="Gene3D" id="6.10.140.190">
    <property type="match status" value="1"/>
</dbReference>
<name>W6K0C0_9MICO</name>
<reference evidence="3 4" key="1">
    <citation type="journal article" date="2013" name="ISME J.">
        <title>A metabolic model for members of the genus Tetrasphaera involved in enhanced biological phosphorus removal.</title>
        <authorList>
            <person name="Kristiansen R."/>
            <person name="Nguyen H.T.T."/>
            <person name="Saunders A.M."/>
            <person name="Nielsen J.L."/>
            <person name="Wimmer R."/>
            <person name="Le V.Q."/>
            <person name="McIlroy S.J."/>
            <person name="Petrovski S."/>
            <person name="Seviour R.J."/>
            <person name="Calteau A."/>
            <person name="Nielsen K.L."/>
            <person name="Nielsen P.H."/>
        </authorList>
    </citation>
    <scope>NUCLEOTIDE SEQUENCE [LARGE SCALE GENOMIC DNA]</scope>
    <source>
        <strain evidence="3 4">Ben110</strain>
    </source>
</reference>
<dbReference type="Pfam" id="PF10400">
    <property type="entry name" value="Vir_act_alpha_C"/>
    <property type="match status" value="1"/>
</dbReference>
<evidence type="ECO:0000313" key="3">
    <source>
        <dbReference type="EMBL" id="CCH74430.1"/>
    </source>
</evidence>
<dbReference type="AlphaFoldDB" id="W6K0C0"/>
<accession>W6K0C0</accession>
<proteinExistence type="predicted"/>
<organism evidence="3 4">
    <name type="scientific">Nostocoides australiense Ben110</name>
    <dbReference type="NCBI Taxonomy" id="1193182"/>
    <lineage>
        <taxon>Bacteria</taxon>
        <taxon>Bacillati</taxon>
        <taxon>Actinomycetota</taxon>
        <taxon>Actinomycetes</taxon>
        <taxon>Micrococcales</taxon>
        <taxon>Intrasporangiaceae</taxon>
        <taxon>Nostocoides</taxon>
    </lineage>
</organism>
<dbReference type="InterPro" id="IPR018309">
    <property type="entry name" value="Tscrpt_reg_PadR_C"/>
</dbReference>
<dbReference type="Proteomes" id="UP000035763">
    <property type="component" value="Unassembled WGS sequence"/>
</dbReference>
<evidence type="ECO:0000259" key="1">
    <source>
        <dbReference type="Pfam" id="PF03551"/>
    </source>
</evidence>
<dbReference type="Pfam" id="PF03551">
    <property type="entry name" value="PadR"/>
    <property type="match status" value="1"/>
</dbReference>
<evidence type="ECO:0000259" key="2">
    <source>
        <dbReference type="Pfam" id="PF10400"/>
    </source>
</evidence>
<dbReference type="STRING" id="1193182.BN11_440019"/>
<dbReference type="RefSeq" id="WP_048695060.1">
    <property type="nucleotide sequence ID" value="NZ_HG764815.1"/>
</dbReference>
<dbReference type="EMBL" id="CAJA01000379">
    <property type="protein sequence ID" value="CCH74430.1"/>
    <property type="molecule type" value="Genomic_DNA"/>
</dbReference>
<evidence type="ECO:0000313" key="4">
    <source>
        <dbReference type="Proteomes" id="UP000035763"/>
    </source>
</evidence>
<dbReference type="InterPro" id="IPR036388">
    <property type="entry name" value="WH-like_DNA-bd_sf"/>
</dbReference>
<dbReference type="PANTHER" id="PTHR43252">
    <property type="entry name" value="TRANSCRIPTIONAL REGULATOR YQJI"/>
    <property type="match status" value="1"/>
</dbReference>
<sequence length="178" mass="19455">MSRRPQTEIAILGALSIGPMTGYELRAAITDVLGDFWHESFGQIYPTLATLEESGSVRRATPGRTSGSRFEITSAGRAVLRERLAEPHTAPPPRNALLLRLFFGSELPPGRAAELLRAEIDRATTALGRFAAIRAEVVAEPESEARTFRSLTLSYGEHHARAHLTWAREALAALPQDV</sequence>
<dbReference type="OrthoDB" id="3186544at2"/>
<feature type="domain" description="Transcription regulator PadR C-terminal" evidence="2">
    <location>
        <begin position="94"/>
        <end position="174"/>
    </location>
</feature>
<feature type="domain" description="Transcription regulator PadR N-terminal" evidence="1">
    <location>
        <begin position="11"/>
        <end position="82"/>
    </location>
</feature>
<dbReference type="Gene3D" id="1.10.10.10">
    <property type="entry name" value="Winged helix-like DNA-binding domain superfamily/Winged helix DNA-binding domain"/>
    <property type="match status" value="1"/>
</dbReference>
<dbReference type="SUPFAM" id="SSF46785">
    <property type="entry name" value="Winged helix' DNA-binding domain"/>
    <property type="match status" value="1"/>
</dbReference>
<keyword evidence="4" id="KW-1185">Reference proteome</keyword>
<dbReference type="InterPro" id="IPR005149">
    <property type="entry name" value="Tscrpt_reg_PadR_N"/>
</dbReference>
<gene>
    <name evidence="3" type="ORF">BN11_440019</name>
</gene>